<name>A0ABQ2W639_9ACTN</name>
<evidence type="ECO:0000313" key="2">
    <source>
        <dbReference type="Proteomes" id="UP000660675"/>
    </source>
</evidence>
<proteinExistence type="predicted"/>
<reference evidence="2" key="1">
    <citation type="journal article" date="2019" name="Int. J. Syst. Evol. Microbiol.">
        <title>The Global Catalogue of Microorganisms (GCM) 10K type strain sequencing project: providing services to taxonomists for standard genome sequencing and annotation.</title>
        <authorList>
            <consortium name="The Broad Institute Genomics Platform"/>
            <consortium name="The Broad Institute Genome Sequencing Center for Infectious Disease"/>
            <person name="Wu L."/>
            <person name="Ma J."/>
        </authorList>
    </citation>
    <scope>NUCLEOTIDE SEQUENCE [LARGE SCALE GENOMIC DNA]</scope>
    <source>
        <strain evidence="2">JCM 4376</strain>
    </source>
</reference>
<sequence length="194" mass="21343">MGDYFQTIVDLDATEQDAARLGAVLLDRLIADGIVDAERTDCVLDADGYGNAPGPNYAKAVDDPEPVELWSNGLYIATGRTVFDSGQGEAGVATCPLCATTIRLVDDTWCPVDDAWEPFAGRFEDWEKGGEGAVECTSCHRPSGIDRWSWEDGYYACGQLGLTFWNWAELTPDFEQEVRRRLGGHRTVTLRGKL</sequence>
<keyword evidence="2" id="KW-1185">Reference proteome</keyword>
<accession>A0ABQ2W639</accession>
<dbReference type="RefSeq" id="WP_189547246.1">
    <property type="nucleotide sequence ID" value="NZ_BMTF01000026.1"/>
</dbReference>
<protein>
    <submittedName>
        <fullName evidence="1">Uncharacterized protein</fullName>
    </submittedName>
</protein>
<evidence type="ECO:0000313" key="1">
    <source>
        <dbReference type="EMBL" id="GGV94024.1"/>
    </source>
</evidence>
<dbReference type="EMBL" id="BMTF01000026">
    <property type="protein sequence ID" value="GGV94024.1"/>
    <property type="molecule type" value="Genomic_DNA"/>
</dbReference>
<dbReference type="Proteomes" id="UP000660675">
    <property type="component" value="Unassembled WGS sequence"/>
</dbReference>
<organism evidence="1 2">
    <name type="scientific">Streptomyces gelaticus</name>
    <dbReference type="NCBI Taxonomy" id="285446"/>
    <lineage>
        <taxon>Bacteria</taxon>
        <taxon>Bacillati</taxon>
        <taxon>Actinomycetota</taxon>
        <taxon>Actinomycetes</taxon>
        <taxon>Kitasatosporales</taxon>
        <taxon>Streptomycetaceae</taxon>
        <taxon>Streptomyces</taxon>
    </lineage>
</organism>
<comment type="caution">
    <text evidence="1">The sequence shown here is derived from an EMBL/GenBank/DDBJ whole genome shotgun (WGS) entry which is preliminary data.</text>
</comment>
<gene>
    <name evidence="1" type="ORF">GCM10015535_58310</name>
</gene>